<evidence type="ECO:0000256" key="2">
    <source>
        <dbReference type="SAM" id="Phobius"/>
    </source>
</evidence>
<sequence length="176" mass="19927">MANLSEAYDFSLFEDRIGQSTAPIGEPGSREQRQEQKRENVIELPQKELDKNRQPKRHPFRMIAATLCFTVIFATVVSIVYSQVQLTELTEEINIATQQLQEEQSLEVQMSMQASQKMNGAQVEEYAKKELGMSKISEGQVSYVNVVQQDKGTVLQDTDGGSWFDKILSAVESWFA</sequence>
<feature type="transmembrane region" description="Helical" evidence="2">
    <location>
        <begin position="60"/>
        <end position="81"/>
    </location>
</feature>
<gene>
    <name evidence="3" type="ORF">NE695_08340</name>
</gene>
<dbReference type="Proteomes" id="UP001524473">
    <property type="component" value="Unassembled WGS sequence"/>
</dbReference>
<accession>A0ABT1RZB7</accession>
<keyword evidence="2" id="KW-0812">Transmembrane</keyword>
<feature type="region of interest" description="Disordered" evidence="1">
    <location>
        <begin position="18"/>
        <end position="55"/>
    </location>
</feature>
<dbReference type="EMBL" id="JANFZH010000016">
    <property type="protein sequence ID" value="MCQ4839923.1"/>
    <property type="molecule type" value="Genomic_DNA"/>
</dbReference>
<evidence type="ECO:0000313" key="3">
    <source>
        <dbReference type="EMBL" id="MCQ4839923.1"/>
    </source>
</evidence>
<evidence type="ECO:0000256" key="1">
    <source>
        <dbReference type="SAM" id="MobiDB-lite"/>
    </source>
</evidence>
<keyword evidence="4" id="KW-1185">Reference proteome</keyword>
<reference evidence="3 4" key="1">
    <citation type="submission" date="2022-06" db="EMBL/GenBank/DDBJ databases">
        <title>Isolation of gut microbiota from human fecal samples.</title>
        <authorList>
            <person name="Pamer E.G."/>
            <person name="Barat B."/>
            <person name="Waligurski E."/>
            <person name="Medina S."/>
            <person name="Paddock L."/>
            <person name="Mostad J."/>
        </authorList>
    </citation>
    <scope>NUCLEOTIDE SEQUENCE [LARGE SCALE GENOMIC DNA]</scope>
    <source>
        <strain evidence="3 4">DFI.9.73</strain>
    </source>
</reference>
<evidence type="ECO:0000313" key="4">
    <source>
        <dbReference type="Proteomes" id="UP001524473"/>
    </source>
</evidence>
<proteinExistence type="predicted"/>
<name>A0ABT1RZB7_9FIRM</name>
<feature type="compositionally biased region" description="Basic and acidic residues" evidence="1">
    <location>
        <begin position="28"/>
        <end position="53"/>
    </location>
</feature>
<keyword evidence="2" id="KW-1133">Transmembrane helix</keyword>
<keyword evidence="3" id="KW-0131">Cell cycle</keyword>
<dbReference type="RefSeq" id="WP_066866785.1">
    <property type="nucleotide sequence ID" value="NZ_CABKVV010000014.1"/>
</dbReference>
<dbReference type="GO" id="GO:0051301">
    <property type="term" value="P:cell division"/>
    <property type="evidence" value="ECO:0007669"/>
    <property type="project" value="UniProtKB-KW"/>
</dbReference>
<keyword evidence="2" id="KW-0472">Membrane</keyword>
<protein>
    <submittedName>
        <fullName evidence="3">Cell division protein FtsL</fullName>
    </submittedName>
</protein>
<organism evidence="3 4">
    <name type="scientific">Neglectibacter timonensis</name>
    <dbReference type="NCBI Taxonomy" id="1776382"/>
    <lineage>
        <taxon>Bacteria</taxon>
        <taxon>Bacillati</taxon>
        <taxon>Bacillota</taxon>
        <taxon>Clostridia</taxon>
        <taxon>Eubacteriales</taxon>
        <taxon>Oscillospiraceae</taxon>
        <taxon>Neglectibacter</taxon>
    </lineage>
</organism>
<dbReference type="GeneID" id="90533569"/>
<comment type="caution">
    <text evidence="3">The sequence shown here is derived from an EMBL/GenBank/DDBJ whole genome shotgun (WGS) entry which is preliminary data.</text>
</comment>
<keyword evidence="3" id="KW-0132">Cell division</keyword>